<dbReference type="GO" id="GO:0003916">
    <property type="term" value="F:DNA topoisomerase activity"/>
    <property type="evidence" value="ECO:0007669"/>
    <property type="project" value="InterPro"/>
</dbReference>
<dbReference type="Gene3D" id="3.30.65.10">
    <property type="entry name" value="Bacterial Topoisomerase I, domain 1"/>
    <property type="match status" value="1"/>
</dbReference>
<accession>A0A1W1E0W9</accession>
<dbReference type="Pfam" id="PF08378">
    <property type="entry name" value="NERD"/>
    <property type="match status" value="1"/>
</dbReference>
<protein>
    <submittedName>
        <fullName evidence="2">NERD domain protein</fullName>
    </submittedName>
</protein>
<gene>
    <name evidence="2" type="ORF">MNB_SUP05-SYMBIONT-5-599</name>
</gene>
<name>A0A1W1E0W9_9ZZZZ</name>
<dbReference type="InterPro" id="IPR013498">
    <property type="entry name" value="Topo_IA_Znf"/>
</dbReference>
<dbReference type="Pfam" id="PF01396">
    <property type="entry name" value="Zn_ribbon_Top1"/>
    <property type="match status" value="1"/>
</dbReference>
<dbReference type="EMBL" id="FPHZ01000050">
    <property type="protein sequence ID" value="SFV87622.1"/>
    <property type="molecule type" value="Genomic_DNA"/>
</dbReference>
<feature type="domain" description="NERD" evidence="1">
    <location>
        <begin position="23"/>
        <end position="142"/>
    </location>
</feature>
<dbReference type="InterPro" id="IPR011528">
    <property type="entry name" value="NERD"/>
</dbReference>
<dbReference type="AlphaFoldDB" id="A0A1W1E0W9"/>
<dbReference type="GO" id="GO:0003677">
    <property type="term" value="F:DNA binding"/>
    <property type="evidence" value="ECO:0007669"/>
    <property type="project" value="InterPro"/>
</dbReference>
<organism evidence="2">
    <name type="scientific">hydrothermal vent metagenome</name>
    <dbReference type="NCBI Taxonomy" id="652676"/>
    <lineage>
        <taxon>unclassified sequences</taxon>
        <taxon>metagenomes</taxon>
        <taxon>ecological metagenomes</taxon>
    </lineage>
</organism>
<reference evidence="2" key="1">
    <citation type="submission" date="2016-10" db="EMBL/GenBank/DDBJ databases">
        <authorList>
            <person name="de Groot N.N."/>
        </authorList>
    </citation>
    <scope>NUCLEOTIDE SEQUENCE</scope>
</reference>
<dbReference type="GO" id="GO:0006265">
    <property type="term" value="P:DNA topological change"/>
    <property type="evidence" value="ECO:0007669"/>
    <property type="project" value="InterPro"/>
</dbReference>
<proteinExistence type="predicted"/>
<evidence type="ECO:0000313" key="2">
    <source>
        <dbReference type="EMBL" id="SFV87622.1"/>
    </source>
</evidence>
<evidence type="ECO:0000259" key="1">
    <source>
        <dbReference type="PROSITE" id="PS50965"/>
    </source>
</evidence>
<dbReference type="GO" id="GO:0005694">
    <property type="term" value="C:chromosome"/>
    <property type="evidence" value="ECO:0007669"/>
    <property type="project" value="InterPro"/>
</dbReference>
<dbReference type="PROSITE" id="PS50965">
    <property type="entry name" value="NERD"/>
    <property type="match status" value="1"/>
</dbReference>
<sequence length="286" mass="33004">MLQNSISEPQKQLIRLERTKLQNGYKAEKDNAYHIDFYLGENKNTIVLHDIRLSHNGQTAQFDHILVNRLEIYILESKSFKENGILTIKADGSLEIQYGKQVYTQHNPIEQNRRHKKVLASFLKENFSFGHKLAINHKVLIHPETNVSNPVLPNGFARADSFISQRNDEWEAYTFLQEFKGLMRLISKKNMQAVADSLVAHHKPVSFDYTKKFHTPAPTQSTVKAKSAVTDTVEESQGIYQEKDTCPRCKDGKLVIRVSKRKSEKYASNQFYGCTQYPKCRFIKPI</sequence>